<comment type="caution">
    <text evidence="1">The sequence shown here is derived from an EMBL/GenBank/DDBJ whole genome shotgun (WGS) entry which is preliminary data.</text>
</comment>
<dbReference type="EMBL" id="VDEP01000173">
    <property type="protein sequence ID" value="KAA1126137.1"/>
    <property type="molecule type" value="Genomic_DNA"/>
</dbReference>
<gene>
    <name evidence="1" type="ORF">PGTUg99_027232</name>
</gene>
<dbReference type="Proteomes" id="UP000325313">
    <property type="component" value="Unassembled WGS sequence"/>
</dbReference>
<proteinExistence type="predicted"/>
<name>A0A5B0RKA1_PUCGR</name>
<reference evidence="1 2" key="1">
    <citation type="submission" date="2019-05" db="EMBL/GenBank/DDBJ databases">
        <title>Emergence of the Ug99 lineage of the wheat stem rust pathogen through somatic hybridization.</title>
        <authorList>
            <person name="Li F."/>
            <person name="Upadhyaya N.M."/>
            <person name="Sperschneider J."/>
            <person name="Matny O."/>
            <person name="Nguyen-Phuc H."/>
            <person name="Mago R."/>
            <person name="Raley C."/>
            <person name="Miller M.E."/>
            <person name="Silverstein K.A.T."/>
            <person name="Henningsen E."/>
            <person name="Hirsch C.D."/>
            <person name="Visser B."/>
            <person name="Pretorius Z.A."/>
            <person name="Steffenson B.J."/>
            <person name="Schwessinger B."/>
            <person name="Dodds P.N."/>
            <person name="Figueroa M."/>
        </authorList>
    </citation>
    <scope>NUCLEOTIDE SEQUENCE [LARGE SCALE GENOMIC DNA]</scope>
    <source>
        <strain evidence="1 2">Ug99</strain>
    </source>
</reference>
<accession>A0A5B0RKA1</accession>
<dbReference type="AlphaFoldDB" id="A0A5B0RKA1"/>
<evidence type="ECO:0000313" key="2">
    <source>
        <dbReference type="Proteomes" id="UP000325313"/>
    </source>
</evidence>
<evidence type="ECO:0000313" key="1">
    <source>
        <dbReference type="EMBL" id="KAA1126137.1"/>
    </source>
</evidence>
<protein>
    <submittedName>
        <fullName evidence="1">Uncharacterized protein</fullName>
    </submittedName>
</protein>
<sequence>MYLRVQSVLGLALAPLRFGRSSSKPIIHPRRLLNDLAIDNPEASQLSFPAAPQQVLRIELEFSD</sequence>
<organism evidence="1 2">
    <name type="scientific">Puccinia graminis f. sp. tritici</name>
    <dbReference type="NCBI Taxonomy" id="56615"/>
    <lineage>
        <taxon>Eukaryota</taxon>
        <taxon>Fungi</taxon>
        <taxon>Dikarya</taxon>
        <taxon>Basidiomycota</taxon>
        <taxon>Pucciniomycotina</taxon>
        <taxon>Pucciniomycetes</taxon>
        <taxon>Pucciniales</taxon>
        <taxon>Pucciniaceae</taxon>
        <taxon>Puccinia</taxon>
    </lineage>
</organism>